<dbReference type="GO" id="GO:0005524">
    <property type="term" value="F:ATP binding"/>
    <property type="evidence" value="ECO:0007669"/>
    <property type="project" value="InterPro"/>
</dbReference>
<dbReference type="STRING" id="53468.A0A0R3UAH8"/>
<evidence type="ECO:0000259" key="2">
    <source>
        <dbReference type="Pfam" id="PF08926"/>
    </source>
</evidence>
<gene>
    <name evidence="3" type="ORF">MCOS_LOCUS3927</name>
</gene>
<feature type="compositionally biased region" description="Low complexity" evidence="1">
    <location>
        <begin position="500"/>
        <end position="511"/>
    </location>
</feature>
<sequence length="653" mass="68987">MPDVPPEINPRSSSKIEPAEAPSLSVTDRSRSAKCSPLLRRRRPALNHCSPKGRLRLIQFLQNLGLDNALHSLSDECTLEDILHTPCDALRSMLTDGLSGAEIDHLVASLQKYEREKGSRSPAPTYRSRRYSDFSLVNRSLSSSLSESPVVRCSNVILSEGEQQMGGGEKEENAGGASIPTSTHSESAQFPTPKLLSNMIDQAPILQRTSSLGVGDSCRVSRFRPASLSVTVPSPSHFLSSMEVVGNPVVGGRSSPAPILATGTSNSLFSVSPQCSFFDKHRRRSGDRACGLQVGGGGGGGMGCVWDAAASSTATSSLSHRSSLLLVPPAYQAQLSNPLSTASPGSSAYPQFTSHSIGSNLLRMRQGYVGQSAPNLFSSCRDYSFGNCSPAANVFVPGLRDRIGAGPGAAPTTPASASSYSSVQRLKALCASPRRRLYQTRSRFLSGGESSTSAATVPTTISSVAPVELSPVRPVTVPSRFGSVFSAGPASPNPRFAAPTTRQPTTTTETSSLVTAMGELRVIPGEEAAASRQQQQPPTIGVAAPVTMERSKLCRGGSGSTGGSGVCSQCGTPLSETMPPPRHPPHNLPAHLRLESLQLSENRRWSLASLPSSGYGTNTPGSSNVSVWLEVVLPVIDFTSCFNRKTESEQYLY</sequence>
<proteinExistence type="predicted"/>
<reference evidence="3 4" key="1">
    <citation type="submission" date="2018-10" db="EMBL/GenBank/DDBJ databases">
        <authorList>
            <consortium name="Pathogen Informatics"/>
        </authorList>
    </citation>
    <scope>NUCLEOTIDE SEQUENCE [LARGE SCALE GENOMIC DNA]</scope>
</reference>
<evidence type="ECO:0000313" key="3">
    <source>
        <dbReference type="EMBL" id="VDD77924.1"/>
    </source>
</evidence>
<feature type="domain" description="Microtubule-associated serine/threonine-protein kinase pre-PK" evidence="2">
    <location>
        <begin position="593"/>
        <end position="626"/>
    </location>
</feature>
<dbReference type="GO" id="GO:0004674">
    <property type="term" value="F:protein serine/threonine kinase activity"/>
    <property type="evidence" value="ECO:0007669"/>
    <property type="project" value="InterPro"/>
</dbReference>
<evidence type="ECO:0000313" key="4">
    <source>
        <dbReference type="Proteomes" id="UP000267029"/>
    </source>
</evidence>
<protein>
    <recommendedName>
        <fullName evidence="2">Microtubule-associated serine/threonine-protein kinase pre-PK domain-containing protein</fullName>
    </recommendedName>
</protein>
<accession>A0A0R3UAH8</accession>
<dbReference type="Proteomes" id="UP000267029">
    <property type="component" value="Unassembled WGS sequence"/>
</dbReference>
<feature type="region of interest" description="Disordered" evidence="1">
    <location>
        <begin position="486"/>
        <end position="511"/>
    </location>
</feature>
<feature type="region of interest" description="Disordered" evidence="1">
    <location>
        <begin position="1"/>
        <end position="33"/>
    </location>
</feature>
<dbReference type="GO" id="GO:0000287">
    <property type="term" value="F:magnesium ion binding"/>
    <property type="evidence" value="ECO:0007669"/>
    <property type="project" value="InterPro"/>
</dbReference>
<dbReference type="AlphaFoldDB" id="A0A0R3UAH8"/>
<dbReference type="Pfam" id="PF08926">
    <property type="entry name" value="DUF1908"/>
    <property type="match status" value="1"/>
</dbReference>
<feature type="compositionally biased region" description="Polar residues" evidence="1">
    <location>
        <begin position="179"/>
        <end position="189"/>
    </location>
</feature>
<dbReference type="OrthoDB" id="10070999at2759"/>
<dbReference type="EMBL" id="UXSR01001108">
    <property type="protein sequence ID" value="VDD77924.1"/>
    <property type="molecule type" value="Genomic_DNA"/>
</dbReference>
<keyword evidence="4" id="KW-1185">Reference proteome</keyword>
<evidence type="ECO:0000256" key="1">
    <source>
        <dbReference type="SAM" id="MobiDB-lite"/>
    </source>
</evidence>
<organism evidence="3 4">
    <name type="scientific">Mesocestoides corti</name>
    <name type="common">Flatworm</name>
    <dbReference type="NCBI Taxonomy" id="53468"/>
    <lineage>
        <taxon>Eukaryota</taxon>
        <taxon>Metazoa</taxon>
        <taxon>Spiralia</taxon>
        <taxon>Lophotrochozoa</taxon>
        <taxon>Platyhelminthes</taxon>
        <taxon>Cestoda</taxon>
        <taxon>Eucestoda</taxon>
        <taxon>Cyclophyllidea</taxon>
        <taxon>Mesocestoididae</taxon>
        <taxon>Mesocestoides</taxon>
    </lineage>
</organism>
<feature type="region of interest" description="Disordered" evidence="1">
    <location>
        <begin position="162"/>
        <end position="189"/>
    </location>
</feature>
<dbReference type="InterPro" id="IPR015022">
    <property type="entry name" value="MAST_pre-PK_dom"/>
</dbReference>
<name>A0A0R3UAH8_MESCO</name>